<dbReference type="SMART" id="SM00034">
    <property type="entry name" value="CLECT"/>
    <property type="match status" value="1"/>
</dbReference>
<dbReference type="RefSeq" id="XP_038066577.1">
    <property type="nucleotide sequence ID" value="XM_038210649.1"/>
</dbReference>
<dbReference type="Pfam" id="PF00059">
    <property type="entry name" value="Lectin_C"/>
    <property type="match status" value="1"/>
</dbReference>
<dbReference type="InterPro" id="IPR001304">
    <property type="entry name" value="C-type_lectin-like"/>
</dbReference>
<dbReference type="EnsemblMetazoa" id="XM_038210649.1">
    <property type="protein sequence ID" value="XP_038066577.1"/>
    <property type="gene ID" value="LOC119736636"/>
</dbReference>
<feature type="domain" description="Apple" evidence="3">
    <location>
        <begin position="163"/>
        <end position="244"/>
    </location>
</feature>
<feature type="chain" id="PRO_5037800892" description="C-type lectin" evidence="1">
    <location>
        <begin position="20"/>
        <end position="244"/>
    </location>
</feature>
<dbReference type="Proteomes" id="UP000887568">
    <property type="component" value="Unplaced"/>
</dbReference>
<dbReference type="PROSITE" id="PS50948">
    <property type="entry name" value="PAN"/>
    <property type="match status" value="1"/>
</dbReference>
<evidence type="ECO:0000256" key="1">
    <source>
        <dbReference type="SAM" id="SignalP"/>
    </source>
</evidence>
<keyword evidence="1" id="KW-0732">Signal</keyword>
<evidence type="ECO:0000259" key="3">
    <source>
        <dbReference type="PROSITE" id="PS50948"/>
    </source>
</evidence>
<organism evidence="4 5">
    <name type="scientific">Patiria miniata</name>
    <name type="common">Bat star</name>
    <name type="synonym">Asterina miniata</name>
    <dbReference type="NCBI Taxonomy" id="46514"/>
    <lineage>
        <taxon>Eukaryota</taxon>
        <taxon>Metazoa</taxon>
        <taxon>Echinodermata</taxon>
        <taxon>Eleutherozoa</taxon>
        <taxon>Asterozoa</taxon>
        <taxon>Asteroidea</taxon>
        <taxon>Valvatacea</taxon>
        <taxon>Valvatida</taxon>
        <taxon>Asterinidae</taxon>
        <taxon>Patiria</taxon>
    </lineage>
</organism>
<dbReference type="CDD" id="cd00037">
    <property type="entry name" value="CLECT"/>
    <property type="match status" value="1"/>
</dbReference>
<protein>
    <recommendedName>
        <fullName evidence="6">C-type lectin</fullName>
    </recommendedName>
</protein>
<dbReference type="InterPro" id="IPR003609">
    <property type="entry name" value="Pan_app"/>
</dbReference>
<dbReference type="Gene3D" id="3.10.100.10">
    <property type="entry name" value="Mannose-Binding Protein A, subunit A"/>
    <property type="match status" value="1"/>
</dbReference>
<keyword evidence="5" id="KW-1185">Reference proteome</keyword>
<dbReference type="AlphaFoldDB" id="A0A914AS27"/>
<evidence type="ECO:0000313" key="4">
    <source>
        <dbReference type="EnsemblMetazoa" id="XP_038066577.1"/>
    </source>
</evidence>
<name>A0A914AS27_PATMI</name>
<dbReference type="InterPro" id="IPR050801">
    <property type="entry name" value="Ca-Dep_Lectins_ImmuneDev"/>
</dbReference>
<dbReference type="PANTHER" id="PTHR22801">
    <property type="entry name" value="LITHOSTATHINE"/>
    <property type="match status" value="1"/>
</dbReference>
<dbReference type="Pfam" id="PF00024">
    <property type="entry name" value="PAN_1"/>
    <property type="match status" value="1"/>
</dbReference>
<evidence type="ECO:0000259" key="2">
    <source>
        <dbReference type="PROSITE" id="PS50041"/>
    </source>
</evidence>
<dbReference type="InterPro" id="IPR016186">
    <property type="entry name" value="C-type_lectin-like/link_sf"/>
</dbReference>
<accession>A0A914AS27</accession>
<evidence type="ECO:0008006" key="6">
    <source>
        <dbReference type="Google" id="ProtNLM"/>
    </source>
</evidence>
<feature type="signal peptide" evidence="1">
    <location>
        <begin position="1"/>
        <end position="19"/>
    </location>
</feature>
<reference evidence="4" key="1">
    <citation type="submission" date="2022-11" db="UniProtKB">
        <authorList>
            <consortium name="EnsemblMetazoa"/>
        </authorList>
    </citation>
    <scope>IDENTIFICATION</scope>
</reference>
<dbReference type="SUPFAM" id="SSF56436">
    <property type="entry name" value="C-type lectin-like"/>
    <property type="match status" value="1"/>
</dbReference>
<sequence>MKLLWLNAAIMCAYFHAEACQPGQQRFGGSCYQLLTERMTWNQGDAACSEMGAALAVPDSLEEHQFIWEMFTGNVTTKGNLWIGCNDSAEEGKWMRSGDEGGECNYFSWAPEQPSDGEGQPFAQDCIDLWRRLSGFMDDVKCGNSLFVICESPVPFAVPTMSCLQRYADARSSSHCLNGHVMEDFSAEGVIACGSACRDKPRCRSFNLRRGGPGEMICQLNNITRNEADVKNIRLDSGCKYFEF</sequence>
<dbReference type="GeneID" id="119736636"/>
<dbReference type="OrthoDB" id="6133475at2759"/>
<evidence type="ECO:0000313" key="5">
    <source>
        <dbReference type="Proteomes" id="UP000887568"/>
    </source>
</evidence>
<feature type="domain" description="C-type lectin" evidence="2">
    <location>
        <begin position="27"/>
        <end position="151"/>
    </location>
</feature>
<dbReference type="PANTHER" id="PTHR22801:SF63">
    <property type="entry name" value="C-TYPE LECTIN DOMAIN-CONTAINING PROTEIN"/>
    <property type="match status" value="1"/>
</dbReference>
<dbReference type="OMA" id="WIGCNDS"/>
<proteinExistence type="predicted"/>
<dbReference type="InterPro" id="IPR016187">
    <property type="entry name" value="CTDL_fold"/>
</dbReference>
<dbReference type="PROSITE" id="PS50041">
    <property type="entry name" value="C_TYPE_LECTIN_2"/>
    <property type="match status" value="1"/>
</dbReference>